<dbReference type="SMART" id="SM01031">
    <property type="entry name" value="BHD_2"/>
    <property type="match status" value="1"/>
</dbReference>
<gene>
    <name evidence="10" type="ORF">TCIL3000_9_4920</name>
</gene>
<evidence type="ECO:0000313" key="10">
    <source>
        <dbReference type="EMBL" id="CCC93088.1"/>
    </source>
</evidence>
<dbReference type="PANTHER" id="PTHR12135">
    <property type="entry name" value="DNA REPAIR PROTEIN XP-C / RAD4"/>
    <property type="match status" value="1"/>
</dbReference>
<dbReference type="Gene3D" id="3.90.260.10">
    <property type="entry name" value="Transglutaminase-like"/>
    <property type="match status" value="1"/>
</dbReference>
<evidence type="ECO:0000259" key="8">
    <source>
        <dbReference type="SMART" id="SM01031"/>
    </source>
</evidence>
<evidence type="ECO:0000256" key="1">
    <source>
        <dbReference type="ARBA" id="ARBA00004123"/>
    </source>
</evidence>
<feature type="domain" description="Rad4 beta-hairpin" evidence="7">
    <location>
        <begin position="512"/>
        <end position="565"/>
    </location>
</feature>
<dbReference type="Pfam" id="PF10403">
    <property type="entry name" value="BHD_1"/>
    <property type="match status" value="1"/>
</dbReference>
<keyword evidence="5" id="KW-0539">Nucleus</keyword>
<proteinExistence type="inferred from homology"/>
<evidence type="ECO:0000259" key="9">
    <source>
        <dbReference type="SMART" id="SM01032"/>
    </source>
</evidence>
<evidence type="ECO:0000256" key="6">
    <source>
        <dbReference type="SAM" id="MobiDB-lite"/>
    </source>
</evidence>
<dbReference type="Pfam" id="PF03835">
    <property type="entry name" value="Rad4"/>
    <property type="match status" value="1"/>
</dbReference>
<keyword evidence="4" id="KW-0234">DNA repair</keyword>
<feature type="region of interest" description="Disordered" evidence="6">
    <location>
        <begin position="33"/>
        <end position="60"/>
    </location>
</feature>
<dbReference type="InterPro" id="IPR036985">
    <property type="entry name" value="Transglutaminase-like_sf"/>
</dbReference>
<dbReference type="VEuPathDB" id="TriTrypDB:TcIL3000_9_4920"/>
<reference evidence="10" key="1">
    <citation type="journal article" date="2012" name="Proc. Natl. Acad. Sci. U.S.A.">
        <title>Antigenic diversity is generated by distinct evolutionary mechanisms in African trypanosome species.</title>
        <authorList>
            <person name="Jackson A.P."/>
            <person name="Berry A."/>
            <person name="Aslett M."/>
            <person name="Allison H.C."/>
            <person name="Burton P."/>
            <person name="Vavrova-Anderson J."/>
            <person name="Brown R."/>
            <person name="Browne H."/>
            <person name="Corton N."/>
            <person name="Hauser H."/>
            <person name="Gamble J."/>
            <person name="Gilderthorp R."/>
            <person name="Marcello L."/>
            <person name="McQuillan J."/>
            <person name="Otto T.D."/>
            <person name="Quail M.A."/>
            <person name="Sanders M.J."/>
            <person name="van Tonder A."/>
            <person name="Ginger M.L."/>
            <person name="Field M.C."/>
            <person name="Barry J.D."/>
            <person name="Hertz-Fowler C."/>
            <person name="Berriman M."/>
        </authorList>
    </citation>
    <scope>NUCLEOTIDE SEQUENCE</scope>
    <source>
        <strain evidence="10">IL3000</strain>
    </source>
</reference>
<dbReference type="Gene3D" id="2.20.20.110">
    <property type="entry name" value="Rad4, beta-hairpin domain BHD1"/>
    <property type="match status" value="1"/>
</dbReference>
<dbReference type="GO" id="GO:0003697">
    <property type="term" value="F:single-stranded DNA binding"/>
    <property type="evidence" value="ECO:0007669"/>
    <property type="project" value="TreeGrafter"/>
</dbReference>
<protein>
    <submittedName>
        <fullName evidence="10">Uncharacterized protein TCIL3000_9_4920</fullName>
    </submittedName>
</protein>
<dbReference type="GO" id="GO:0005737">
    <property type="term" value="C:cytoplasm"/>
    <property type="evidence" value="ECO:0007669"/>
    <property type="project" value="TreeGrafter"/>
</dbReference>
<sequence length="756" mass="85450">MKERAENKNHTVASAAAVNVDSYLRGVARQVRVPSASGGRGNRRRLASQTEEPTVGAAPQQMTHVKEVDVDDEWDEVVLPNATVVPISKNESMVKNEDKMVAEGPETDTAGRVLPQHAIKAEAIDINTAGGNIHPILENSAQGNEQSSPNGRWRRHDPAFQEMIEQQQALAARRRFELLQRTKREISTLYLALFRGRGIIQEARRPHLVRALLRLHVSNEGGPRTYPLLSAVCRARELSEKALDSSHKIPTLAPCWVTANKDGVGNYSSASILCLVNAINSLFTLDSTIRPEVLSNWAAPIKPGYLFEQLSTRRSSMEAQTSKIILPHTLYLCAIFLSLATVSKISCRLVMALQKQREEHSATQNDTGSAQEELTLFGPKKRSRDDVSGRKESATKRPTSAFWLEVWCPQRESFISVNPCEECSTLWGVPYVFSIDGDIVMDVTPRYSTKYSSVATRRLGQCGKYRQIWKDIPWDERREASEVIVDSFRTDLTRCARVKLEREREQLHALMYVEEVPKTLSLLQRHPLFILENGLTRYEGIYPKDASTMVGVVKGHVVYKRSAVVSLRSRDGWLREGRSVPSGEEAYKVIPPPPSRPFAKSISLFGAWQTRVFEPEPLGNDGLIPKHPNTNWYILLDKPAPPGLVLMCQPNIVRVARRMDIDFGIAVTGFRRRKAIEVRSSRWEAVVGGIIVKEVNASSLLKAYEEWRQLVEEQELAKRKHRAFKWWLHLARRVLAFERIRQQYFEGASHGHFPVH</sequence>
<name>G0UUM4_TRYCI</name>
<dbReference type="EMBL" id="HE575322">
    <property type="protein sequence ID" value="CCC93088.1"/>
    <property type="molecule type" value="Genomic_DNA"/>
</dbReference>
<evidence type="ECO:0000256" key="3">
    <source>
        <dbReference type="ARBA" id="ARBA00022763"/>
    </source>
</evidence>
<dbReference type="InterPro" id="IPR004583">
    <property type="entry name" value="DNA_repair_Rad4"/>
</dbReference>
<dbReference type="InterPro" id="IPR018325">
    <property type="entry name" value="Rad4/PNGase_transGLS-fold"/>
</dbReference>
<comment type="similarity">
    <text evidence="2">Belongs to the XPC family.</text>
</comment>
<dbReference type="SUPFAM" id="SSF54001">
    <property type="entry name" value="Cysteine proteinases"/>
    <property type="match status" value="1"/>
</dbReference>
<dbReference type="GO" id="GO:0006298">
    <property type="term" value="P:mismatch repair"/>
    <property type="evidence" value="ECO:0007669"/>
    <property type="project" value="TreeGrafter"/>
</dbReference>
<keyword evidence="3" id="KW-0227">DNA damage</keyword>
<evidence type="ECO:0000259" key="7">
    <source>
        <dbReference type="SMART" id="SM01030"/>
    </source>
</evidence>
<evidence type="ECO:0000256" key="2">
    <source>
        <dbReference type="ARBA" id="ARBA00009525"/>
    </source>
</evidence>
<dbReference type="GO" id="GO:0071942">
    <property type="term" value="C:XPC complex"/>
    <property type="evidence" value="ECO:0007669"/>
    <property type="project" value="TreeGrafter"/>
</dbReference>
<comment type="subcellular location">
    <subcellularLocation>
        <location evidence="1">Nucleus</location>
    </subcellularLocation>
</comment>
<dbReference type="InterPro" id="IPR018328">
    <property type="entry name" value="Rad4_beta-hairpin_dom3"/>
</dbReference>
<evidence type="ECO:0000256" key="4">
    <source>
        <dbReference type="ARBA" id="ARBA00023204"/>
    </source>
</evidence>
<dbReference type="GO" id="GO:0006289">
    <property type="term" value="P:nucleotide-excision repair"/>
    <property type="evidence" value="ECO:0007669"/>
    <property type="project" value="InterPro"/>
</dbReference>
<dbReference type="SMART" id="SM01030">
    <property type="entry name" value="BHD_1"/>
    <property type="match status" value="1"/>
</dbReference>
<dbReference type="GO" id="GO:0003684">
    <property type="term" value="F:damaged DNA binding"/>
    <property type="evidence" value="ECO:0007669"/>
    <property type="project" value="InterPro"/>
</dbReference>
<dbReference type="Gene3D" id="3.30.70.2460">
    <property type="entry name" value="Rad4, beta-hairpin domain BHD3"/>
    <property type="match status" value="1"/>
</dbReference>
<feature type="domain" description="Rad4 beta-hairpin" evidence="9">
    <location>
        <begin position="624"/>
        <end position="704"/>
    </location>
</feature>
<evidence type="ECO:0000256" key="5">
    <source>
        <dbReference type="ARBA" id="ARBA00023242"/>
    </source>
</evidence>
<dbReference type="InterPro" id="IPR038765">
    <property type="entry name" value="Papain-like_cys_pep_sf"/>
</dbReference>
<dbReference type="PANTHER" id="PTHR12135:SF0">
    <property type="entry name" value="DNA REPAIR PROTEIN COMPLEMENTING XP-C CELLS"/>
    <property type="match status" value="1"/>
</dbReference>
<dbReference type="InterPro" id="IPR018327">
    <property type="entry name" value="BHD_2"/>
</dbReference>
<feature type="domain" description="Rad4 beta-hairpin" evidence="8">
    <location>
        <begin position="567"/>
        <end position="616"/>
    </location>
</feature>
<dbReference type="Pfam" id="PF10405">
    <property type="entry name" value="BHD_3"/>
    <property type="match status" value="1"/>
</dbReference>
<dbReference type="SMART" id="SM01032">
    <property type="entry name" value="BHD_3"/>
    <property type="match status" value="1"/>
</dbReference>
<dbReference type="InterPro" id="IPR018326">
    <property type="entry name" value="Rad4_beta-hairpin_dom1"/>
</dbReference>
<dbReference type="AlphaFoldDB" id="G0UUM4"/>
<dbReference type="InterPro" id="IPR042488">
    <property type="entry name" value="Rad4_BHD3_sf"/>
</dbReference>
<accession>G0UUM4</accession>
<organism evidence="10">
    <name type="scientific">Trypanosoma congolense (strain IL3000)</name>
    <dbReference type="NCBI Taxonomy" id="1068625"/>
    <lineage>
        <taxon>Eukaryota</taxon>
        <taxon>Discoba</taxon>
        <taxon>Euglenozoa</taxon>
        <taxon>Kinetoplastea</taxon>
        <taxon>Metakinetoplastina</taxon>
        <taxon>Trypanosomatida</taxon>
        <taxon>Trypanosomatidae</taxon>
        <taxon>Trypanosoma</taxon>
        <taxon>Nannomonas</taxon>
    </lineage>
</organism>
<dbReference type="GO" id="GO:0000111">
    <property type="term" value="C:nucleotide-excision repair factor 2 complex"/>
    <property type="evidence" value="ECO:0007669"/>
    <property type="project" value="TreeGrafter"/>
</dbReference>